<evidence type="ECO:0000313" key="2">
    <source>
        <dbReference type="EMBL" id="CAB1452372.1"/>
    </source>
</evidence>
<comment type="caution">
    <text evidence="2">The sequence shown here is derived from an EMBL/GenBank/DDBJ whole genome shotgun (WGS) entry which is preliminary data.</text>
</comment>
<keyword evidence="3" id="KW-1185">Reference proteome</keyword>
<feature type="region of interest" description="Disordered" evidence="1">
    <location>
        <begin position="47"/>
        <end position="66"/>
    </location>
</feature>
<dbReference type="AlphaFoldDB" id="A0A9N7Z780"/>
<sequence length="112" mass="12109">MERFVPVLRRDAVGRIPGAPTCQSTSANALVMAAKYFSGCIPVIGETSRSAERARTGGTTDSNKPGSCEAVFFCMWCNPPPRSERDTNEDDVTAQRDRGTEFHSGPSNATPR</sequence>
<name>A0A9N7Z780_PLEPL</name>
<gene>
    <name evidence="2" type="ORF">PLEPLA_LOCUS40112</name>
</gene>
<reference evidence="2" key="1">
    <citation type="submission" date="2020-03" db="EMBL/GenBank/DDBJ databases">
        <authorList>
            <person name="Weist P."/>
        </authorList>
    </citation>
    <scope>NUCLEOTIDE SEQUENCE</scope>
</reference>
<dbReference type="Proteomes" id="UP001153269">
    <property type="component" value="Unassembled WGS sequence"/>
</dbReference>
<feature type="region of interest" description="Disordered" evidence="1">
    <location>
        <begin position="79"/>
        <end position="112"/>
    </location>
</feature>
<dbReference type="EMBL" id="CADEAL010004125">
    <property type="protein sequence ID" value="CAB1452372.1"/>
    <property type="molecule type" value="Genomic_DNA"/>
</dbReference>
<protein>
    <submittedName>
        <fullName evidence="2">Uncharacterized protein</fullName>
    </submittedName>
</protein>
<evidence type="ECO:0000313" key="3">
    <source>
        <dbReference type="Proteomes" id="UP001153269"/>
    </source>
</evidence>
<organism evidence="2 3">
    <name type="scientific">Pleuronectes platessa</name>
    <name type="common">European plaice</name>
    <dbReference type="NCBI Taxonomy" id="8262"/>
    <lineage>
        <taxon>Eukaryota</taxon>
        <taxon>Metazoa</taxon>
        <taxon>Chordata</taxon>
        <taxon>Craniata</taxon>
        <taxon>Vertebrata</taxon>
        <taxon>Euteleostomi</taxon>
        <taxon>Actinopterygii</taxon>
        <taxon>Neopterygii</taxon>
        <taxon>Teleostei</taxon>
        <taxon>Neoteleostei</taxon>
        <taxon>Acanthomorphata</taxon>
        <taxon>Carangaria</taxon>
        <taxon>Pleuronectiformes</taxon>
        <taxon>Pleuronectoidei</taxon>
        <taxon>Pleuronectidae</taxon>
        <taxon>Pleuronectes</taxon>
    </lineage>
</organism>
<evidence type="ECO:0000256" key="1">
    <source>
        <dbReference type="SAM" id="MobiDB-lite"/>
    </source>
</evidence>
<accession>A0A9N7Z780</accession>
<proteinExistence type="predicted"/>